<dbReference type="RefSeq" id="WP_002526742.1">
    <property type="nucleotide sequence ID" value="NZ_AP024747.1"/>
</dbReference>
<keyword evidence="1" id="KW-0472">Membrane</keyword>
<dbReference type="Pfam" id="PF10739">
    <property type="entry name" value="DUF2550"/>
    <property type="match status" value="1"/>
</dbReference>
<name>A0AAD1NUS6_9ACTN</name>
<dbReference type="InterPro" id="IPR019675">
    <property type="entry name" value="DUF2550"/>
</dbReference>
<organism evidence="2 3">
    <name type="scientific">Cutibacterium modestum</name>
    <dbReference type="NCBI Taxonomy" id="2559073"/>
    <lineage>
        <taxon>Bacteria</taxon>
        <taxon>Bacillati</taxon>
        <taxon>Actinomycetota</taxon>
        <taxon>Actinomycetes</taxon>
        <taxon>Propionibacteriales</taxon>
        <taxon>Propionibacteriaceae</taxon>
        <taxon>Cutibacterium</taxon>
    </lineage>
</organism>
<dbReference type="GeneID" id="92880879"/>
<keyword evidence="1" id="KW-1133">Transmembrane helix</keyword>
<evidence type="ECO:0008006" key="4">
    <source>
        <dbReference type="Google" id="ProtNLM"/>
    </source>
</evidence>
<keyword evidence="1" id="KW-0812">Transmembrane</keyword>
<gene>
    <name evidence="2" type="ORF">KB1_10320</name>
</gene>
<sequence>MHVSTAQFGPTLMLSTLAMDAVIIGLIVWCAVLYMMWLLIRHRVLMRRRGAFLCGLRVMGGPKPGDWMIGSARYVDGAFEWYRAIDPRHVPTIVLRRGGLVMVEHRPPVLGDALALASSAYEIVTLETGRKGRSSVCQVAVDPGVVTGLMSWLEAAPPGGVEYATEGHLV</sequence>
<evidence type="ECO:0000313" key="3">
    <source>
        <dbReference type="Proteomes" id="UP000825072"/>
    </source>
</evidence>
<accession>A0AAD1NUS6</accession>
<evidence type="ECO:0000313" key="2">
    <source>
        <dbReference type="EMBL" id="BCY25042.1"/>
    </source>
</evidence>
<dbReference type="Proteomes" id="UP000825072">
    <property type="component" value="Chromosome 1"/>
</dbReference>
<proteinExistence type="predicted"/>
<dbReference type="AlphaFoldDB" id="A0AAD1NUS6"/>
<dbReference type="EMBL" id="AP024747">
    <property type="protein sequence ID" value="BCY25042.1"/>
    <property type="molecule type" value="Genomic_DNA"/>
</dbReference>
<evidence type="ECO:0000256" key="1">
    <source>
        <dbReference type="SAM" id="Phobius"/>
    </source>
</evidence>
<reference evidence="2" key="1">
    <citation type="submission" date="2021-06" db="EMBL/GenBank/DDBJ databases">
        <title>Genome sequence of Cutibacterium modestum strain KB17-24694.</title>
        <authorList>
            <person name="Dekio I."/>
            <person name="Asahina A."/>
            <person name="Nishida M."/>
        </authorList>
    </citation>
    <scope>NUCLEOTIDE SEQUENCE</scope>
    <source>
        <strain evidence="2">KB17-24694</strain>
    </source>
</reference>
<feature type="transmembrane region" description="Helical" evidence="1">
    <location>
        <begin position="12"/>
        <end position="40"/>
    </location>
</feature>
<protein>
    <recommendedName>
        <fullName evidence="4">DUF2550 domain-containing protein</fullName>
    </recommendedName>
</protein>